<dbReference type="PROSITE" id="PS51724">
    <property type="entry name" value="SPOR"/>
    <property type="match status" value="1"/>
</dbReference>
<feature type="compositionally biased region" description="Low complexity" evidence="1">
    <location>
        <begin position="339"/>
        <end position="376"/>
    </location>
</feature>
<evidence type="ECO:0000256" key="1">
    <source>
        <dbReference type="SAM" id="MobiDB-lite"/>
    </source>
</evidence>
<organism evidence="3 4">
    <name type="scientific">Novosphingobium kalidii</name>
    <dbReference type="NCBI Taxonomy" id="3230299"/>
    <lineage>
        <taxon>Bacteria</taxon>
        <taxon>Pseudomonadati</taxon>
        <taxon>Pseudomonadota</taxon>
        <taxon>Alphaproteobacteria</taxon>
        <taxon>Sphingomonadales</taxon>
        <taxon>Sphingomonadaceae</taxon>
        <taxon>Novosphingobium</taxon>
    </lineage>
</organism>
<gene>
    <name evidence="3" type="ORF">ABVV53_08285</name>
</gene>
<dbReference type="Pfam" id="PF05036">
    <property type="entry name" value="SPOR"/>
    <property type="match status" value="1"/>
</dbReference>
<accession>A0ABV2D0S7</accession>
<feature type="compositionally biased region" description="Low complexity" evidence="1">
    <location>
        <begin position="400"/>
        <end position="417"/>
    </location>
</feature>
<reference evidence="3 4" key="1">
    <citation type="submission" date="2024-07" db="EMBL/GenBank/DDBJ databases">
        <title>Novosphingobium kalidii RD2P27.</title>
        <authorList>
            <person name="Sun J.-Q."/>
        </authorList>
    </citation>
    <scope>NUCLEOTIDE SEQUENCE [LARGE SCALE GENOMIC DNA]</scope>
    <source>
        <strain evidence="3 4">RD2P27</strain>
    </source>
</reference>
<name>A0ABV2D0S7_9SPHN</name>
<dbReference type="Pfam" id="PF14559">
    <property type="entry name" value="TPR_19"/>
    <property type="match status" value="1"/>
</dbReference>
<dbReference type="InterPro" id="IPR036680">
    <property type="entry name" value="SPOR-like_sf"/>
</dbReference>
<feature type="region of interest" description="Disordered" evidence="1">
    <location>
        <begin position="267"/>
        <end position="320"/>
    </location>
</feature>
<dbReference type="SUPFAM" id="SSF48452">
    <property type="entry name" value="TPR-like"/>
    <property type="match status" value="1"/>
</dbReference>
<dbReference type="InterPro" id="IPR011990">
    <property type="entry name" value="TPR-like_helical_dom_sf"/>
</dbReference>
<feature type="compositionally biased region" description="Low complexity" evidence="1">
    <location>
        <begin position="294"/>
        <end position="304"/>
    </location>
</feature>
<dbReference type="RefSeq" id="WP_353983914.1">
    <property type="nucleotide sequence ID" value="NZ_JBEWLY010000013.1"/>
</dbReference>
<feature type="compositionally biased region" description="Basic and acidic residues" evidence="1">
    <location>
        <begin position="284"/>
        <end position="293"/>
    </location>
</feature>
<feature type="region of interest" description="Disordered" evidence="1">
    <location>
        <begin position="339"/>
        <end position="425"/>
    </location>
</feature>
<proteinExistence type="predicted"/>
<dbReference type="Gene3D" id="1.25.40.10">
    <property type="entry name" value="Tetratricopeptide repeat domain"/>
    <property type="match status" value="1"/>
</dbReference>
<dbReference type="InterPro" id="IPR007730">
    <property type="entry name" value="SPOR-like_dom"/>
</dbReference>
<feature type="compositionally biased region" description="Basic and acidic residues" evidence="1">
    <location>
        <begin position="517"/>
        <end position="531"/>
    </location>
</feature>
<dbReference type="SUPFAM" id="SSF110997">
    <property type="entry name" value="Sporulation related repeat"/>
    <property type="match status" value="1"/>
</dbReference>
<evidence type="ECO:0000259" key="2">
    <source>
        <dbReference type="PROSITE" id="PS51724"/>
    </source>
</evidence>
<comment type="caution">
    <text evidence="3">The sequence shown here is derived from an EMBL/GenBank/DDBJ whole genome shotgun (WGS) entry which is preliminary data.</text>
</comment>
<keyword evidence="4" id="KW-1185">Reference proteome</keyword>
<dbReference type="EMBL" id="JBEWLY010000013">
    <property type="protein sequence ID" value="MET1755457.1"/>
    <property type="molecule type" value="Genomic_DNA"/>
</dbReference>
<feature type="region of interest" description="Disordered" evidence="1">
    <location>
        <begin position="477"/>
        <end position="544"/>
    </location>
</feature>
<dbReference type="Proteomes" id="UP001548713">
    <property type="component" value="Unassembled WGS sequence"/>
</dbReference>
<protein>
    <submittedName>
        <fullName evidence="3">Tetratricopeptide repeat protein</fullName>
    </submittedName>
</protein>
<evidence type="ECO:0000313" key="3">
    <source>
        <dbReference type="EMBL" id="MET1755457.1"/>
    </source>
</evidence>
<feature type="compositionally biased region" description="Polar residues" evidence="1">
    <location>
        <begin position="269"/>
        <end position="282"/>
    </location>
</feature>
<feature type="domain" description="SPOR" evidence="2">
    <location>
        <begin position="534"/>
        <end position="615"/>
    </location>
</feature>
<evidence type="ECO:0000313" key="4">
    <source>
        <dbReference type="Proteomes" id="UP001548713"/>
    </source>
</evidence>
<sequence>MVARPVVQALPSAESRQLNEALARLARDPRNIDALIEAGDAANALGDPEAAAGFYRRADGISANNPRVQAGLARALVLQGDPTQAIPLFARAEAGGAAGEVAADRGLAYDLVGDPLTAQKYYRLALSREDDDEVRRRLGVSLAITGDAAGSEAMLMPLLRKQDKPGWRSHAFAMAIAGKTKEAVETVRAILPEPLAQSITPYLRYMPRLTRAQQAAAANLGKFPRAAEIGRDDPLIAAFASSAPTARVAAAGAQLIPQGRALGSGRTAVAQQSAAQPLSRAQTRAKERADRLARAQANAAARVAPPEPIPAIDRDSGELPSVAARPRTAVATGAAQVPAAASSVPGRALASSPASSTIASNTSASTASRAGTTNSAVPTTGGAARGMGISRSAASAAPQGTPSGPEGSAPAGPATAPTPAPGFDLARVGAANASSANSVVQTPPNPATLEQVFADLGAPSRASAPIAGAVDVLSIEPAQPAPPPAPAAELAKAPVSKTEEPTPAPKPEATKKPVGKATDKKAAGKKAEGKKAVPSHPSRIWVQTGVGRDEKAIAFDWGRRAKANPALFKGRQPYVTEMGRTNRILVGPFETQKAASDFAAQVKKADVANAFVWTSPAGQVVDRLPD</sequence>